<name>A8SH84_9FIRM</name>
<accession>A8SH84</accession>
<protein>
    <submittedName>
        <fullName evidence="1">Uncharacterized protein</fullName>
    </submittedName>
</protein>
<dbReference type="HOGENOM" id="CLU_3233885_0_0_9"/>
<sequence>MHENHKIDAQEAKKMKKEETKRFICWRIAAAVYEKKHSAHLAG</sequence>
<dbReference type="Proteomes" id="UP000005945">
    <property type="component" value="Unassembled WGS sequence"/>
</dbReference>
<dbReference type="AlphaFoldDB" id="A8SH84"/>
<evidence type="ECO:0000313" key="2">
    <source>
        <dbReference type="Proteomes" id="UP000005945"/>
    </source>
</evidence>
<comment type="caution">
    <text evidence="1">The sequence shown here is derived from an EMBL/GenBank/DDBJ whole genome shotgun (WGS) entry which is preliminary data.</text>
</comment>
<proteinExistence type="predicted"/>
<organism evidence="1 2">
    <name type="scientific">Faecalibacterium prausnitzii M21/2</name>
    <dbReference type="NCBI Taxonomy" id="411485"/>
    <lineage>
        <taxon>Bacteria</taxon>
        <taxon>Bacillati</taxon>
        <taxon>Bacillota</taxon>
        <taxon>Clostridia</taxon>
        <taxon>Eubacteriales</taxon>
        <taxon>Oscillospiraceae</taxon>
        <taxon>Faecalibacterium</taxon>
    </lineage>
</organism>
<gene>
    <name evidence="1" type="ORF">FAEPRAM212_03285</name>
</gene>
<reference evidence="1 2" key="1">
    <citation type="submission" date="2007-09" db="EMBL/GenBank/DDBJ databases">
        <title>Draft genome sequence of Faecalibacterium prausnitzii M21/2.</title>
        <authorList>
            <person name="Sudarsanam P."/>
            <person name="Ley R."/>
            <person name="Guruge J."/>
            <person name="Turnbaugh P.J."/>
            <person name="Mahowald M."/>
            <person name="Liep D."/>
            <person name="Gordon J."/>
        </authorList>
    </citation>
    <scope>NUCLEOTIDE SEQUENCE [LARGE SCALE GENOMIC DNA]</scope>
    <source>
        <strain evidence="1 2">M21/2</strain>
    </source>
</reference>
<evidence type="ECO:0000313" key="1">
    <source>
        <dbReference type="EMBL" id="EDP20488.1"/>
    </source>
</evidence>
<reference evidence="1 2" key="2">
    <citation type="submission" date="2007-09" db="EMBL/GenBank/DDBJ databases">
        <authorList>
            <person name="Fulton L."/>
            <person name="Clifton S."/>
            <person name="Fulton B."/>
            <person name="Xu J."/>
            <person name="Minx P."/>
            <person name="Pepin K.H."/>
            <person name="Johnson M."/>
            <person name="Thiruvilangam P."/>
            <person name="Bhonagiri V."/>
            <person name="Nash W.E."/>
            <person name="Mardis E.R."/>
            <person name="Wilson R.K."/>
        </authorList>
    </citation>
    <scope>NUCLEOTIDE SEQUENCE [LARGE SCALE GENOMIC DNA]</scope>
    <source>
        <strain evidence="1 2">M21/2</strain>
    </source>
</reference>
<dbReference type="EMBL" id="ABED02000029">
    <property type="protein sequence ID" value="EDP20488.1"/>
    <property type="molecule type" value="Genomic_DNA"/>
</dbReference>